<reference evidence="1" key="1">
    <citation type="submission" date="2018-06" db="EMBL/GenBank/DDBJ databases">
        <authorList>
            <person name="Zhirakovskaya E."/>
        </authorList>
    </citation>
    <scope>NUCLEOTIDE SEQUENCE</scope>
</reference>
<proteinExistence type="predicted"/>
<sequence length="203" mass="23815">MICRFFFLMLIAAATAANAQEFPSELWHKGMVVLVNEDTISGKIKYNLEKDLIQVEANKKLYTYSSKKVFYFQIFDETVDSYREFYALPYTLVDQYKSEIFFEVLVEGKLTLLCREAIATRTVNDNISPYGSPVSYSRNVLVYTYYFLDSKGKITKYTMKKRDLLKVLSSRAAKIEEYMRVNRLRADKRYDLSRIISFYNGII</sequence>
<organism evidence="1">
    <name type="scientific">hydrothermal vent metagenome</name>
    <dbReference type="NCBI Taxonomy" id="652676"/>
    <lineage>
        <taxon>unclassified sequences</taxon>
        <taxon>metagenomes</taxon>
        <taxon>ecological metagenomes</taxon>
    </lineage>
</organism>
<protein>
    <submittedName>
        <fullName evidence="1">Uncharacterized protein</fullName>
    </submittedName>
</protein>
<name>A0A3B0UM97_9ZZZZ</name>
<dbReference type="EMBL" id="UOES01000255">
    <property type="protein sequence ID" value="VAW27522.1"/>
    <property type="molecule type" value="Genomic_DNA"/>
</dbReference>
<dbReference type="AlphaFoldDB" id="A0A3B0UM97"/>
<gene>
    <name evidence="1" type="ORF">MNBD_BACTEROID06-746</name>
</gene>
<evidence type="ECO:0000313" key="1">
    <source>
        <dbReference type="EMBL" id="VAW27522.1"/>
    </source>
</evidence>
<accession>A0A3B0UM97</accession>